<gene>
    <name evidence="2" type="ORF">K505DRAFT_268057</name>
</gene>
<accession>A0A6A6XP91</accession>
<dbReference type="PANTHER" id="PTHR42354:SF1">
    <property type="entry name" value="C2H2-TYPE DOMAIN-CONTAINING PROTEIN"/>
    <property type="match status" value="1"/>
</dbReference>
<name>A0A6A6XP91_9PLEO</name>
<protein>
    <submittedName>
        <fullName evidence="2">Uncharacterized protein</fullName>
    </submittedName>
</protein>
<feature type="compositionally biased region" description="Low complexity" evidence="1">
    <location>
        <begin position="237"/>
        <end position="258"/>
    </location>
</feature>
<evidence type="ECO:0000313" key="3">
    <source>
        <dbReference type="Proteomes" id="UP000799757"/>
    </source>
</evidence>
<sequence>MSHSLENDSHGQATASCVANLIHAFTNGLDIFKRLRDRRRKRKHHKHVKDQPDPASIAELQLSNSLRRGTTDIQSQYENHYCKAGPKFAKGDAIAHASLAETLIKLNTGLVGIIATFLNHDPKSHLNLDYKSLTNLSDASRADAIDSLNHLYQRLSQSQLHVYRIGACAQCGSMKHQHCPGPVVRNPSPKGKGSSVKKKQSSLKSRSTTHTIARVQIKSSPNASTQLAVVRPRTSRKGSSSSSSSSSTKSQSTVPSSPYASPLESPLPEYTQLDPFPVQKSPATKAKGPAGRRRAGSMDGPRPTTWPHTRPDNTISLPPPPPKIPSPRKVSPIVREKQQLLSPGPHPTASPIVREKQQLPSPGPHPTSRRLDKPTPSTYTFASDSTKLGEIPQRNWSTPWNYEEADRLNAEALVSKPVAPSVESKQKGKKGIFKFLRRGTGESS</sequence>
<feature type="region of interest" description="Disordered" evidence="1">
    <location>
        <begin position="176"/>
        <end position="383"/>
    </location>
</feature>
<evidence type="ECO:0000256" key="1">
    <source>
        <dbReference type="SAM" id="MobiDB-lite"/>
    </source>
</evidence>
<feature type="compositionally biased region" description="Polar residues" evidence="1">
    <location>
        <begin position="217"/>
        <end position="227"/>
    </location>
</feature>
<dbReference type="PANTHER" id="PTHR42354">
    <property type="entry name" value="C2H2-TYPE DOMAIN-CONTAINING PROTEIN"/>
    <property type="match status" value="1"/>
</dbReference>
<dbReference type="AlphaFoldDB" id="A0A6A6XP91"/>
<keyword evidence="3" id="KW-1185">Reference proteome</keyword>
<dbReference type="EMBL" id="MU001788">
    <property type="protein sequence ID" value="KAF2798250.1"/>
    <property type="molecule type" value="Genomic_DNA"/>
</dbReference>
<organism evidence="2 3">
    <name type="scientific">Melanomma pulvis-pyrius CBS 109.77</name>
    <dbReference type="NCBI Taxonomy" id="1314802"/>
    <lineage>
        <taxon>Eukaryota</taxon>
        <taxon>Fungi</taxon>
        <taxon>Dikarya</taxon>
        <taxon>Ascomycota</taxon>
        <taxon>Pezizomycotina</taxon>
        <taxon>Dothideomycetes</taxon>
        <taxon>Pleosporomycetidae</taxon>
        <taxon>Pleosporales</taxon>
        <taxon>Melanommataceae</taxon>
        <taxon>Melanomma</taxon>
    </lineage>
</organism>
<dbReference type="OrthoDB" id="5226911at2759"/>
<evidence type="ECO:0000313" key="2">
    <source>
        <dbReference type="EMBL" id="KAF2798250.1"/>
    </source>
</evidence>
<reference evidence="2" key="1">
    <citation type="journal article" date="2020" name="Stud. Mycol.">
        <title>101 Dothideomycetes genomes: a test case for predicting lifestyles and emergence of pathogens.</title>
        <authorList>
            <person name="Haridas S."/>
            <person name="Albert R."/>
            <person name="Binder M."/>
            <person name="Bloem J."/>
            <person name="Labutti K."/>
            <person name="Salamov A."/>
            <person name="Andreopoulos B."/>
            <person name="Baker S."/>
            <person name="Barry K."/>
            <person name="Bills G."/>
            <person name="Bluhm B."/>
            <person name="Cannon C."/>
            <person name="Castanera R."/>
            <person name="Culley D."/>
            <person name="Daum C."/>
            <person name="Ezra D."/>
            <person name="Gonzalez J."/>
            <person name="Henrissat B."/>
            <person name="Kuo A."/>
            <person name="Liang C."/>
            <person name="Lipzen A."/>
            <person name="Lutzoni F."/>
            <person name="Magnuson J."/>
            <person name="Mondo S."/>
            <person name="Nolan M."/>
            <person name="Ohm R."/>
            <person name="Pangilinan J."/>
            <person name="Park H.-J."/>
            <person name="Ramirez L."/>
            <person name="Alfaro M."/>
            <person name="Sun H."/>
            <person name="Tritt A."/>
            <person name="Yoshinaga Y."/>
            <person name="Zwiers L.-H."/>
            <person name="Turgeon B."/>
            <person name="Goodwin S."/>
            <person name="Spatafora J."/>
            <person name="Crous P."/>
            <person name="Grigoriev I."/>
        </authorList>
    </citation>
    <scope>NUCLEOTIDE SEQUENCE</scope>
    <source>
        <strain evidence="2">CBS 109.77</strain>
    </source>
</reference>
<proteinExistence type="predicted"/>
<dbReference type="Proteomes" id="UP000799757">
    <property type="component" value="Unassembled WGS sequence"/>
</dbReference>